<feature type="binding site" evidence="11">
    <location>
        <position position="20"/>
    </location>
    <ligand>
        <name>GTP</name>
        <dbReference type="ChEBI" id="CHEBI:37565"/>
    </ligand>
</feature>
<accession>A0AA40AGI0</accession>
<feature type="binding site" evidence="11">
    <location>
        <position position="19"/>
    </location>
    <ligand>
        <name>GTP</name>
        <dbReference type="ChEBI" id="CHEBI:37565"/>
    </ligand>
</feature>
<reference evidence="14" key="1">
    <citation type="submission" date="2023-06" db="EMBL/GenBank/DDBJ databases">
        <title>Genome-scale phylogeny and comparative genomics of the fungal order Sordariales.</title>
        <authorList>
            <consortium name="Lawrence Berkeley National Laboratory"/>
            <person name="Hensen N."/>
            <person name="Bonometti L."/>
            <person name="Westerberg I."/>
            <person name="Brannstrom I.O."/>
            <person name="Guillou S."/>
            <person name="Cros-Aarteil S."/>
            <person name="Calhoun S."/>
            <person name="Haridas S."/>
            <person name="Kuo A."/>
            <person name="Mondo S."/>
            <person name="Pangilinan J."/>
            <person name="Riley R."/>
            <person name="Labutti K."/>
            <person name="Andreopoulos B."/>
            <person name="Lipzen A."/>
            <person name="Chen C."/>
            <person name="Yanf M."/>
            <person name="Daum C."/>
            <person name="Ng V."/>
            <person name="Clum A."/>
            <person name="Steindorff A."/>
            <person name="Ohm R."/>
            <person name="Martin F."/>
            <person name="Silar P."/>
            <person name="Natvig D."/>
            <person name="Lalanne C."/>
            <person name="Gautier V."/>
            <person name="Ament-Velasquez S.L."/>
            <person name="Kruys A."/>
            <person name="Hutchinson M.I."/>
            <person name="Powell A.J."/>
            <person name="Barry K."/>
            <person name="Miller A.N."/>
            <person name="Grigoriev I.V."/>
            <person name="Debuchy R."/>
            <person name="Gladieux P."/>
            <person name="Thoren M.H."/>
            <person name="Johannesson H."/>
        </authorList>
    </citation>
    <scope>NUCLEOTIDE SEQUENCE</scope>
    <source>
        <strain evidence="14">SMH4607-1</strain>
    </source>
</reference>
<proteinExistence type="inferred from homology"/>
<keyword evidence="15" id="KW-1185">Reference proteome</keyword>
<dbReference type="PRINTS" id="PR00328">
    <property type="entry name" value="SAR1GTPBP"/>
</dbReference>
<dbReference type="PROSITE" id="PS51422">
    <property type="entry name" value="SAR1"/>
    <property type="match status" value="1"/>
</dbReference>
<dbReference type="SMART" id="SM00178">
    <property type="entry name" value="SAR"/>
    <property type="match status" value="1"/>
</dbReference>
<evidence type="ECO:0000256" key="9">
    <source>
        <dbReference type="ARBA" id="ARBA00023034"/>
    </source>
</evidence>
<dbReference type="GO" id="GO:0016192">
    <property type="term" value="P:vesicle-mediated transport"/>
    <property type="evidence" value="ECO:0007669"/>
    <property type="project" value="UniProtKB-KW"/>
</dbReference>
<gene>
    <name evidence="14" type="ORF">B0H67DRAFT_487877</name>
</gene>
<feature type="binding site" evidence="13">
    <location>
        <position position="20"/>
    </location>
    <ligand>
        <name>Mg(2+)</name>
        <dbReference type="ChEBI" id="CHEBI:18420"/>
    </ligand>
</feature>
<keyword evidence="10 12" id="KW-0342">GTP-binding</keyword>
<organism evidence="14 15">
    <name type="scientific">Lasiosphaeris hirsuta</name>
    <dbReference type="NCBI Taxonomy" id="260670"/>
    <lineage>
        <taxon>Eukaryota</taxon>
        <taxon>Fungi</taxon>
        <taxon>Dikarya</taxon>
        <taxon>Ascomycota</taxon>
        <taxon>Pezizomycotina</taxon>
        <taxon>Sordariomycetes</taxon>
        <taxon>Sordariomycetidae</taxon>
        <taxon>Sordariales</taxon>
        <taxon>Lasiosphaeriaceae</taxon>
        <taxon>Lasiosphaeris</taxon>
    </lineage>
</organism>
<dbReference type="Pfam" id="PF00025">
    <property type="entry name" value="Arf"/>
    <property type="match status" value="1"/>
</dbReference>
<evidence type="ECO:0000313" key="14">
    <source>
        <dbReference type="EMBL" id="KAK0715421.1"/>
    </source>
</evidence>
<sequence length="172" mass="19261">MPEPKKAKVVFLGLPKAGKTSLLQKLAVALSQEDKLATDMLTMDWTGEQELTMGNVVFRTFTISGRKQDRLLWKDYIYDGIAFVFVVDATDSDNFHVVESELHALLITDELLGKPFAVMGTKIDQPAGVTEAVLRERLYLSQAENRPVKLFMCSFTTNVGYGDGLKWLAERV</sequence>
<evidence type="ECO:0000256" key="4">
    <source>
        <dbReference type="ARBA" id="ARBA00022448"/>
    </source>
</evidence>
<dbReference type="GO" id="GO:0046872">
    <property type="term" value="F:metal ion binding"/>
    <property type="evidence" value="ECO:0007669"/>
    <property type="project" value="UniProtKB-KW"/>
</dbReference>
<dbReference type="InterPro" id="IPR006689">
    <property type="entry name" value="Small_GTPase_ARF/SAR"/>
</dbReference>
<comment type="similarity">
    <text evidence="3">Belongs to the small GTPase superfamily. SAR1 family.</text>
</comment>
<dbReference type="GO" id="GO:0005525">
    <property type="term" value="F:GTP binding"/>
    <property type="evidence" value="ECO:0007669"/>
    <property type="project" value="UniProtKB-KW"/>
</dbReference>
<evidence type="ECO:0000256" key="8">
    <source>
        <dbReference type="ARBA" id="ARBA00022927"/>
    </source>
</evidence>
<feature type="binding site" evidence="13">
    <location>
        <position position="38"/>
    </location>
    <ligand>
        <name>Mg(2+)</name>
        <dbReference type="ChEBI" id="CHEBI:18420"/>
    </ligand>
</feature>
<dbReference type="AlphaFoldDB" id="A0AA40AGI0"/>
<evidence type="ECO:0000256" key="7">
    <source>
        <dbReference type="ARBA" id="ARBA00022892"/>
    </source>
</evidence>
<dbReference type="InterPro" id="IPR006687">
    <property type="entry name" value="Small_GTPase_SAR1"/>
</dbReference>
<feature type="binding site" evidence="12">
    <location>
        <position position="65"/>
    </location>
    <ligand>
        <name>GTP</name>
        <dbReference type="ChEBI" id="CHEBI:37565"/>
    </ligand>
</feature>
<feature type="binding site" evidence="11">
    <location>
        <position position="124"/>
    </location>
    <ligand>
        <name>GTP</name>
        <dbReference type="ChEBI" id="CHEBI:37565"/>
    </ligand>
</feature>
<dbReference type="Gene3D" id="3.40.50.300">
    <property type="entry name" value="P-loop containing nucleotide triphosphate hydrolases"/>
    <property type="match status" value="1"/>
</dbReference>
<keyword evidence="4" id="KW-0813">Transport</keyword>
<keyword evidence="5 11" id="KW-0547">Nucleotide-binding</keyword>
<keyword evidence="6" id="KW-0256">Endoplasmic reticulum</keyword>
<keyword evidence="13" id="KW-0479">Metal-binding</keyword>
<dbReference type="GO" id="GO:0005794">
    <property type="term" value="C:Golgi apparatus"/>
    <property type="evidence" value="ECO:0007669"/>
    <property type="project" value="UniProtKB-SubCell"/>
</dbReference>
<evidence type="ECO:0000256" key="2">
    <source>
        <dbReference type="ARBA" id="ARBA00004555"/>
    </source>
</evidence>
<evidence type="ECO:0000256" key="5">
    <source>
        <dbReference type="ARBA" id="ARBA00022741"/>
    </source>
</evidence>
<dbReference type="SMART" id="SM00177">
    <property type="entry name" value="ARF"/>
    <property type="match status" value="1"/>
</dbReference>
<name>A0AA40AGI0_9PEZI</name>
<dbReference type="Proteomes" id="UP001172102">
    <property type="component" value="Unassembled WGS sequence"/>
</dbReference>
<protein>
    <submittedName>
        <fullName evidence="14">ADP-ribosylation factor family-domain-containing protein</fullName>
    </submittedName>
</protein>
<evidence type="ECO:0000256" key="13">
    <source>
        <dbReference type="PIRSR" id="PIRSR606689-2"/>
    </source>
</evidence>
<feature type="binding site" evidence="11">
    <location>
        <position position="122"/>
    </location>
    <ligand>
        <name>GTP</name>
        <dbReference type="ChEBI" id="CHEBI:37565"/>
    </ligand>
</feature>
<keyword evidence="7" id="KW-0931">ER-Golgi transport</keyword>
<feature type="binding site" evidence="11">
    <location>
        <position position="18"/>
    </location>
    <ligand>
        <name>GTP</name>
        <dbReference type="ChEBI" id="CHEBI:37565"/>
    </ligand>
</feature>
<comment type="caution">
    <text evidence="14">The sequence shown here is derived from an EMBL/GenBank/DDBJ whole genome shotgun (WGS) entry which is preliminary data.</text>
</comment>
<evidence type="ECO:0000256" key="12">
    <source>
        <dbReference type="PIRSR" id="PIRSR606689-1"/>
    </source>
</evidence>
<evidence type="ECO:0000256" key="3">
    <source>
        <dbReference type="ARBA" id="ARBA00007507"/>
    </source>
</evidence>
<evidence type="ECO:0000256" key="10">
    <source>
        <dbReference type="ARBA" id="ARBA00023134"/>
    </source>
</evidence>
<dbReference type="GO" id="GO:0006886">
    <property type="term" value="P:intracellular protein transport"/>
    <property type="evidence" value="ECO:0007669"/>
    <property type="project" value="InterPro"/>
</dbReference>
<dbReference type="PANTHER" id="PTHR45684">
    <property type="entry name" value="RE74312P"/>
    <property type="match status" value="1"/>
</dbReference>
<feature type="binding site" evidence="12">
    <location>
        <begin position="13"/>
        <end position="20"/>
    </location>
    <ligand>
        <name>GTP</name>
        <dbReference type="ChEBI" id="CHEBI:37565"/>
    </ligand>
</feature>
<keyword evidence="13" id="KW-0460">Magnesium</keyword>
<dbReference type="GO" id="GO:0003924">
    <property type="term" value="F:GTPase activity"/>
    <property type="evidence" value="ECO:0007669"/>
    <property type="project" value="InterPro"/>
</dbReference>
<keyword evidence="9" id="KW-0333">Golgi apparatus</keyword>
<dbReference type="GO" id="GO:0005783">
    <property type="term" value="C:endoplasmic reticulum"/>
    <property type="evidence" value="ECO:0007669"/>
    <property type="project" value="UniProtKB-SubCell"/>
</dbReference>
<keyword evidence="8" id="KW-0653">Protein transport</keyword>
<comment type="subcellular location">
    <subcellularLocation>
        <location evidence="1">Endoplasmic reticulum</location>
    </subcellularLocation>
    <subcellularLocation>
        <location evidence="2">Golgi apparatus</location>
    </subcellularLocation>
</comment>
<evidence type="ECO:0000313" key="15">
    <source>
        <dbReference type="Proteomes" id="UP001172102"/>
    </source>
</evidence>
<dbReference type="InterPro" id="IPR027417">
    <property type="entry name" value="P-loop_NTPase"/>
</dbReference>
<evidence type="ECO:0000256" key="11">
    <source>
        <dbReference type="PIRSR" id="PIRSR606687-2"/>
    </source>
</evidence>
<evidence type="ECO:0000256" key="6">
    <source>
        <dbReference type="ARBA" id="ARBA00022824"/>
    </source>
</evidence>
<dbReference type="EMBL" id="JAUKUA010000004">
    <property type="protein sequence ID" value="KAK0715421.1"/>
    <property type="molecule type" value="Genomic_DNA"/>
</dbReference>
<dbReference type="PROSITE" id="PS51417">
    <property type="entry name" value="ARF"/>
    <property type="match status" value="1"/>
</dbReference>
<dbReference type="SUPFAM" id="SSF52540">
    <property type="entry name" value="P-loop containing nucleoside triphosphate hydrolases"/>
    <property type="match status" value="1"/>
</dbReference>
<evidence type="ECO:0000256" key="1">
    <source>
        <dbReference type="ARBA" id="ARBA00004240"/>
    </source>
</evidence>